<accession>A0A1M7CM68</accession>
<dbReference type="Proteomes" id="UP000184031">
    <property type="component" value="Unassembled WGS sequence"/>
</dbReference>
<evidence type="ECO:0000313" key="2">
    <source>
        <dbReference type="EMBL" id="SHL68213.1"/>
    </source>
</evidence>
<evidence type="ECO:0000313" key="3">
    <source>
        <dbReference type="Proteomes" id="UP000184031"/>
    </source>
</evidence>
<evidence type="ECO:0000313" key="4">
    <source>
        <dbReference type="Proteomes" id="UP000198940"/>
    </source>
</evidence>
<name>A0A1M7CM68_9FLAO</name>
<proteinExistence type="predicted"/>
<gene>
    <name evidence="1" type="ORF">SAMN04487891_11621</name>
    <name evidence="2" type="ORF">SAMN05216293_4057</name>
</gene>
<dbReference type="OrthoDB" id="1444033at2"/>
<dbReference type="RefSeq" id="WP_072882974.1">
    <property type="nucleotide sequence ID" value="NZ_FOKU01000016.1"/>
</dbReference>
<organism evidence="2 3">
    <name type="scientific">Flagellimonas taeanensis</name>
    <dbReference type="NCBI Taxonomy" id="1005926"/>
    <lineage>
        <taxon>Bacteria</taxon>
        <taxon>Pseudomonadati</taxon>
        <taxon>Bacteroidota</taxon>
        <taxon>Flavobacteriia</taxon>
        <taxon>Flavobacteriales</taxon>
        <taxon>Flavobacteriaceae</taxon>
        <taxon>Flagellimonas</taxon>
    </lineage>
</organism>
<dbReference type="AlphaFoldDB" id="A0A1M7CM68"/>
<reference evidence="2 3" key="1">
    <citation type="submission" date="2016-11" db="EMBL/GenBank/DDBJ databases">
        <authorList>
            <person name="Varghese N."/>
            <person name="Submissions S."/>
        </authorList>
    </citation>
    <scope>NUCLEOTIDE SEQUENCE [LARGE SCALE GENOMIC DNA]</scope>
    <source>
        <strain evidence="2 3">CGMCC 1.12174</strain>
        <strain evidence="1 4">DSM 26351</strain>
    </source>
</reference>
<evidence type="ECO:0000313" key="1">
    <source>
        <dbReference type="EMBL" id="SFC63874.1"/>
    </source>
</evidence>
<keyword evidence="4" id="KW-1185">Reference proteome</keyword>
<protein>
    <submittedName>
        <fullName evidence="2">Uncharacterized protein</fullName>
    </submittedName>
</protein>
<sequence>MESKKISIIVFALLLCMGCGQSGKKEKETTSENGVETSLEEVPMGNKFDLEQKGDYTRLFASSSECKITPEEVATIYGIPTGNLVEISNGPSGEKGYICSYIVTLNDGTETMFGLTLFGRSMADVQSEISNWQTGTYEQKFLRISNSGDHYIWKHPNQGYFILYNPHYANGIKIQYKTLRNTKEQREYLEQKGIQAIDYLIEKYKS</sequence>
<dbReference type="EMBL" id="FOKU01000016">
    <property type="protein sequence ID" value="SFC63874.1"/>
    <property type="molecule type" value="Genomic_DNA"/>
</dbReference>
<dbReference type="Proteomes" id="UP000198940">
    <property type="component" value="Unassembled WGS sequence"/>
</dbReference>
<dbReference type="STRING" id="1055723.SAMN05216293_4057"/>
<dbReference type="EMBL" id="FRAT01000014">
    <property type="protein sequence ID" value="SHL68213.1"/>
    <property type="molecule type" value="Genomic_DNA"/>
</dbReference>
<comment type="caution">
    <text evidence="2">The sequence shown here is derived from an EMBL/GenBank/DDBJ whole genome shotgun (WGS) entry which is preliminary data.</text>
</comment>